<dbReference type="GO" id="GO:0000049">
    <property type="term" value="F:tRNA binding"/>
    <property type="evidence" value="ECO:0007669"/>
    <property type="project" value="UniProtKB-KW"/>
</dbReference>
<evidence type="ECO:0000259" key="14">
    <source>
        <dbReference type="PROSITE" id="PS50893"/>
    </source>
</evidence>
<evidence type="ECO:0000256" key="5">
    <source>
        <dbReference type="ARBA" id="ARBA00022737"/>
    </source>
</evidence>
<evidence type="ECO:0000256" key="9">
    <source>
        <dbReference type="ARBA" id="ARBA00022845"/>
    </source>
</evidence>
<evidence type="ECO:0000256" key="13">
    <source>
        <dbReference type="SAM" id="MobiDB-lite"/>
    </source>
</evidence>
<evidence type="ECO:0000256" key="8">
    <source>
        <dbReference type="ARBA" id="ARBA00022840"/>
    </source>
</evidence>
<keyword evidence="10" id="KW-0694">RNA-binding</keyword>
<evidence type="ECO:0000256" key="4">
    <source>
        <dbReference type="ARBA" id="ARBA00022730"/>
    </source>
</evidence>
<dbReference type="InterPro" id="IPR032781">
    <property type="entry name" value="ABC_tran_Xtn"/>
</dbReference>
<comment type="similarity">
    <text evidence="1">Belongs to the ABC transporter superfamily. ABCF family. Translational throttle EttA subfamily.</text>
</comment>
<evidence type="ECO:0000256" key="10">
    <source>
        <dbReference type="ARBA" id="ARBA00022884"/>
    </source>
</evidence>
<dbReference type="Gene3D" id="1.10.287.380">
    <property type="entry name" value="Valyl-tRNA synthetase, C-terminal domain"/>
    <property type="match status" value="1"/>
</dbReference>
<gene>
    <name evidence="15" type="ORF">EFY79_04280</name>
</gene>
<dbReference type="GO" id="GO:0006417">
    <property type="term" value="P:regulation of translation"/>
    <property type="evidence" value="ECO:0007669"/>
    <property type="project" value="UniProtKB-KW"/>
</dbReference>
<keyword evidence="5" id="KW-0677">Repeat</keyword>
<dbReference type="FunFam" id="3.40.50.300:FF:000011">
    <property type="entry name" value="Putative ABC transporter ATP-binding component"/>
    <property type="match status" value="1"/>
</dbReference>
<dbReference type="Pfam" id="PF12848">
    <property type="entry name" value="ABC_tran_Xtn"/>
    <property type="match status" value="1"/>
</dbReference>
<evidence type="ECO:0000256" key="3">
    <source>
        <dbReference type="ARBA" id="ARBA00022555"/>
    </source>
</evidence>
<dbReference type="InterPro" id="IPR051309">
    <property type="entry name" value="ABCF_ATPase"/>
</dbReference>
<feature type="coiled-coil region" evidence="12">
    <location>
        <begin position="573"/>
        <end position="607"/>
    </location>
</feature>
<dbReference type="AlphaFoldDB" id="A0A3M9NNH9"/>
<keyword evidence="2" id="KW-0963">Cytoplasm</keyword>
<evidence type="ECO:0000256" key="2">
    <source>
        <dbReference type="ARBA" id="ARBA00022490"/>
    </source>
</evidence>
<evidence type="ECO:0000313" key="16">
    <source>
        <dbReference type="Proteomes" id="UP000267223"/>
    </source>
</evidence>
<evidence type="ECO:0000256" key="12">
    <source>
        <dbReference type="SAM" id="Coils"/>
    </source>
</evidence>
<keyword evidence="11" id="KW-0648">Protein biosynthesis</keyword>
<accession>A0A3M9NNH9</accession>
<dbReference type="GO" id="GO:0006412">
    <property type="term" value="P:translation"/>
    <property type="evidence" value="ECO:0007669"/>
    <property type="project" value="UniProtKB-KW"/>
</dbReference>
<sequence length="641" mass="74237">MHYASIENLKKSFGIRTLFKDISFYIEEGDKIAFVARNGSGKSTLLRIIAGLDTPDSGTVWIHKDVKVIMLQQETAFENDLSIWDNVLNLDNPVVKLVKEYEMLLEDDVPNETRISELITELTEANAWTFESDLKQILGKLNLHHLNEPVKNLSGGQRKRVALAQALIEAQLHEGKCMLILDEPTNHLDVEMIEWLENFLASNKSTLLLVTHDRYFLDEVCNEIVELDDEKIYVYKGDYDYFLEQKSMRQEVQQSEFQKDKNIFRKELEWMRKQPKARTTKSKSRQDAFAEVEERVSQKKEVVEVSLQVKMTRMGGKVLEMKKVHKSYGDKVIMKGFDYTFKKGERVGIVGKNGTGKSTFLKVALDIVPPDSGKINHGETIVFGNFAQEGLQYKEDKRAIEYVKDFAEFFPLADGSKISASQFMEKFGFTAQQQFTPLSKLSGGEKRRLHLLSILFKNPNFLVLDEPTNDLDLQTLRTLEEFLQDFPGCILIVSHDRYFMDRLVDHLFAFEGNGVIRDFPGNYSQYRLWKQLEENNENKKQNGEGSKQKAETKMPADDSVKQKEEQNETQKLSYKEKTEFEKLEKEIADLEKEKKLMEVKLSNGSQEFKKLQETSERINEIIVMIDKKEMRWLELSERAAL</sequence>
<dbReference type="RefSeq" id="WP_123119450.1">
    <property type="nucleotide sequence ID" value="NZ_RJJR01000002.1"/>
</dbReference>
<evidence type="ECO:0000256" key="11">
    <source>
        <dbReference type="ARBA" id="ARBA00022917"/>
    </source>
</evidence>
<dbReference type="SUPFAM" id="SSF52540">
    <property type="entry name" value="P-loop containing nucleoside triphosphate hydrolases"/>
    <property type="match status" value="2"/>
</dbReference>
<dbReference type="Pfam" id="PF16326">
    <property type="entry name" value="ABC_tran_CTD"/>
    <property type="match status" value="1"/>
</dbReference>
<reference evidence="15 16" key="1">
    <citation type="submission" date="2018-11" db="EMBL/GenBank/DDBJ databases">
        <title>Draft genome sequence of Ferruginibacter sp. BO-59.</title>
        <authorList>
            <person name="Im W.T."/>
        </authorList>
    </citation>
    <scope>NUCLEOTIDE SEQUENCE [LARGE SCALE GENOMIC DNA]</scope>
    <source>
        <strain evidence="15 16">BO-59</strain>
    </source>
</reference>
<feature type="domain" description="ABC transporter" evidence="14">
    <location>
        <begin position="4"/>
        <end position="254"/>
    </location>
</feature>
<dbReference type="InterPro" id="IPR017871">
    <property type="entry name" value="ABC_transporter-like_CS"/>
</dbReference>
<keyword evidence="3" id="KW-0820">tRNA-binding</keyword>
<dbReference type="SMART" id="SM00382">
    <property type="entry name" value="AAA"/>
    <property type="match status" value="2"/>
</dbReference>
<dbReference type="InterPro" id="IPR003593">
    <property type="entry name" value="AAA+_ATPase"/>
</dbReference>
<dbReference type="InterPro" id="IPR037118">
    <property type="entry name" value="Val-tRNA_synth_C_sf"/>
</dbReference>
<keyword evidence="9" id="KW-0810">Translation regulation</keyword>
<proteinExistence type="inferred from homology"/>
<dbReference type="OrthoDB" id="613473at2"/>
<keyword evidence="6" id="KW-0547">Nucleotide-binding</keyword>
<feature type="domain" description="ABC transporter" evidence="14">
    <location>
        <begin position="319"/>
        <end position="537"/>
    </location>
</feature>
<dbReference type="GO" id="GO:0019843">
    <property type="term" value="F:rRNA binding"/>
    <property type="evidence" value="ECO:0007669"/>
    <property type="project" value="UniProtKB-KW"/>
</dbReference>
<dbReference type="GO" id="GO:0003677">
    <property type="term" value="F:DNA binding"/>
    <property type="evidence" value="ECO:0007669"/>
    <property type="project" value="InterPro"/>
</dbReference>
<dbReference type="PANTHER" id="PTHR42855:SF1">
    <property type="entry name" value="ABC TRANSPORTER DOMAIN-CONTAINING PROTEIN"/>
    <property type="match status" value="1"/>
</dbReference>
<dbReference type="GO" id="GO:0005524">
    <property type="term" value="F:ATP binding"/>
    <property type="evidence" value="ECO:0007669"/>
    <property type="project" value="UniProtKB-KW"/>
</dbReference>
<dbReference type="FunFam" id="3.40.50.300:FF:000183">
    <property type="entry name" value="ABC transporter ATP-binding protein yjjK"/>
    <property type="match status" value="1"/>
</dbReference>
<dbReference type="InterPro" id="IPR027417">
    <property type="entry name" value="P-loop_NTPase"/>
</dbReference>
<dbReference type="InterPro" id="IPR003439">
    <property type="entry name" value="ABC_transporter-like_ATP-bd"/>
</dbReference>
<evidence type="ECO:0000256" key="1">
    <source>
        <dbReference type="ARBA" id="ARBA00005868"/>
    </source>
</evidence>
<dbReference type="PANTHER" id="PTHR42855">
    <property type="entry name" value="ABC TRANSPORTER ATP-BINDING SUBUNIT"/>
    <property type="match status" value="1"/>
</dbReference>
<name>A0A3M9NNH9_9BACT</name>
<dbReference type="PROSITE" id="PS00211">
    <property type="entry name" value="ABC_TRANSPORTER_1"/>
    <property type="match status" value="1"/>
</dbReference>
<dbReference type="PROSITE" id="PS50893">
    <property type="entry name" value="ABC_TRANSPORTER_2"/>
    <property type="match status" value="2"/>
</dbReference>
<dbReference type="InterPro" id="IPR032524">
    <property type="entry name" value="ABC_tran_C"/>
</dbReference>
<dbReference type="CDD" id="cd03221">
    <property type="entry name" value="ABCF_EF-3"/>
    <property type="match status" value="2"/>
</dbReference>
<dbReference type="GO" id="GO:0016887">
    <property type="term" value="F:ATP hydrolysis activity"/>
    <property type="evidence" value="ECO:0007669"/>
    <property type="project" value="InterPro"/>
</dbReference>
<dbReference type="Gene3D" id="3.40.50.300">
    <property type="entry name" value="P-loop containing nucleotide triphosphate hydrolases"/>
    <property type="match status" value="2"/>
</dbReference>
<keyword evidence="16" id="KW-1185">Reference proteome</keyword>
<dbReference type="Proteomes" id="UP000267223">
    <property type="component" value="Unassembled WGS sequence"/>
</dbReference>
<dbReference type="EMBL" id="RJJR01000002">
    <property type="protein sequence ID" value="RNI38887.1"/>
    <property type="molecule type" value="Genomic_DNA"/>
</dbReference>
<evidence type="ECO:0000256" key="7">
    <source>
        <dbReference type="ARBA" id="ARBA00022801"/>
    </source>
</evidence>
<protein>
    <submittedName>
        <fullName evidence="15">ABC transporter ATP-binding protein</fullName>
    </submittedName>
</protein>
<evidence type="ECO:0000313" key="15">
    <source>
        <dbReference type="EMBL" id="RNI38887.1"/>
    </source>
</evidence>
<comment type="caution">
    <text evidence="15">The sequence shown here is derived from an EMBL/GenBank/DDBJ whole genome shotgun (WGS) entry which is preliminary data.</text>
</comment>
<dbReference type="Pfam" id="PF00005">
    <property type="entry name" value="ABC_tran"/>
    <property type="match status" value="2"/>
</dbReference>
<keyword evidence="4" id="KW-0699">rRNA-binding</keyword>
<keyword evidence="8 15" id="KW-0067">ATP-binding</keyword>
<keyword evidence="7" id="KW-0378">Hydrolase</keyword>
<keyword evidence="12" id="KW-0175">Coiled coil</keyword>
<organism evidence="15 16">
    <name type="scientific">Hanamia caeni</name>
    <dbReference type="NCBI Taxonomy" id="2294116"/>
    <lineage>
        <taxon>Bacteria</taxon>
        <taxon>Pseudomonadati</taxon>
        <taxon>Bacteroidota</taxon>
        <taxon>Chitinophagia</taxon>
        <taxon>Chitinophagales</taxon>
        <taxon>Chitinophagaceae</taxon>
        <taxon>Hanamia</taxon>
    </lineage>
</organism>
<evidence type="ECO:0000256" key="6">
    <source>
        <dbReference type="ARBA" id="ARBA00022741"/>
    </source>
</evidence>
<feature type="region of interest" description="Disordered" evidence="13">
    <location>
        <begin position="535"/>
        <end position="573"/>
    </location>
</feature>